<organism evidence="2">
    <name type="scientific">Culex pipiens</name>
    <name type="common">House mosquito</name>
    <dbReference type="NCBI Taxonomy" id="7175"/>
    <lineage>
        <taxon>Eukaryota</taxon>
        <taxon>Metazoa</taxon>
        <taxon>Ecdysozoa</taxon>
        <taxon>Arthropoda</taxon>
        <taxon>Hexapoda</taxon>
        <taxon>Insecta</taxon>
        <taxon>Pterygota</taxon>
        <taxon>Neoptera</taxon>
        <taxon>Endopterygota</taxon>
        <taxon>Diptera</taxon>
        <taxon>Nematocera</taxon>
        <taxon>Culicoidea</taxon>
        <taxon>Culicidae</taxon>
        <taxon>Culicinae</taxon>
        <taxon>Culicini</taxon>
        <taxon>Culex</taxon>
        <taxon>Culex</taxon>
    </lineage>
</organism>
<sequence length="127" mass="13371">MLSVTVNLLEAGIAAASGLGEETATANGLKTVTATANRFKPANEGANGLETGAATENGLKTRTARGSSLRKTPPNQRRVDLTRRPRSVSVMMTVDEDGVRSVLDASALPTGPEIVQRWTNCVFCATR</sequence>
<dbReference type="AlphaFoldDB" id="A0A8D8L4G5"/>
<dbReference type="EMBL" id="HBUE01349840">
    <property type="protein sequence ID" value="CAG6602490.1"/>
    <property type="molecule type" value="Transcribed_RNA"/>
</dbReference>
<protein>
    <submittedName>
        <fullName evidence="2">(northern house mosquito) hypothetical protein</fullName>
    </submittedName>
</protein>
<evidence type="ECO:0000313" key="2">
    <source>
        <dbReference type="EMBL" id="CAG6602490.1"/>
    </source>
</evidence>
<feature type="region of interest" description="Disordered" evidence="1">
    <location>
        <begin position="40"/>
        <end position="85"/>
    </location>
</feature>
<proteinExistence type="predicted"/>
<feature type="compositionally biased region" description="Polar residues" evidence="1">
    <location>
        <begin position="58"/>
        <end position="75"/>
    </location>
</feature>
<dbReference type="EMBL" id="HBUE01115468">
    <property type="protein sequence ID" value="CAG6490410.1"/>
    <property type="molecule type" value="Transcribed_RNA"/>
</dbReference>
<evidence type="ECO:0000256" key="1">
    <source>
        <dbReference type="SAM" id="MobiDB-lite"/>
    </source>
</evidence>
<dbReference type="EMBL" id="HBUE01242766">
    <property type="protein sequence ID" value="CAG6550200.1"/>
    <property type="molecule type" value="Transcribed_RNA"/>
</dbReference>
<accession>A0A8D8L4G5</accession>
<name>A0A8D8L4G5_CULPI</name>
<reference evidence="2" key="1">
    <citation type="submission" date="2021-05" db="EMBL/GenBank/DDBJ databases">
        <authorList>
            <person name="Alioto T."/>
            <person name="Alioto T."/>
            <person name="Gomez Garrido J."/>
        </authorList>
    </citation>
    <scope>NUCLEOTIDE SEQUENCE</scope>
</reference>